<dbReference type="PROSITE" id="PS01009">
    <property type="entry name" value="CRISP_1"/>
    <property type="match status" value="1"/>
</dbReference>
<evidence type="ECO:0000256" key="1">
    <source>
        <dbReference type="ARBA" id="ARBA00003143"/>
    </source>
</evidence>
<evidence type="ECO:0000313" key="6">
    <source>
        <dbReference type="Proteomes" id="UP001165080"/>
    </source>
</evidence>
<dbReference type="Proteomes" id="UP001165080">
    <property type="component" value="Unassembled WGS sequence"/>
</dbReference>
<comment type="caution">
    <text evidence="5">The sequence shown here is derived from an EMBL/GenBank/DDBJ whole genome shotgun (WGS) entry which is preliminary data.</text>
</comment>
<evidence type="ECO:0000259" key="4">
    <source>
        <dbReference type="SMART" id="SM00198"/>
    </source>
</evidence>
<protein>
    <recommendedName>
        <fullName evidence="4">SCP domain-containing protein</fullName>
    </recommendedName>
</protein>
<keyword evidence="2" id="KW-0568">Pathogenesis-related protein</keyword>
<dbReference type="Pfam" id="PF00188">
    <property type="entry name" value="CAP"/>
    <property type="match status" value="1"/>
</dbReference>
<dbReference type="GO" id="GO:0005576">
    <property type="term" value="C:extracellular region"/>
    <property type="evidence" value="ECO:0007669"/>
    <property type="project" value="InterPro"/>
</dbReference>
<feature type="domain" description="SCP" evidence="4">
    <location>
        <begin position="112"/>
        <end position="250"/>
    </location>
</feature>
<proteinExistence type="predicted"/>
<keyword evidence="3" id="KW-1133">Transmembrane helix</keyword>
<dbReference type="InterPro" id="IPR035940">
    <property type="entry name" value="CAP_sf"/>
</dbReference>
<evidence type="ECO:0000313" key="5">
    <source>
        <dbReference type="EMBL" id="GLC61872.1"/>
    </source>
</evidence>
<dbReference type="Gene3D" id="3.40.33.10">
    <property type="entry name" value="CAP"/>
    <property type="match status" value="1"/>
</dbReference>
<sequence length="262" mass="27348">MAFRRRSAAAGSTIFGVVVPLGIATAAPSTAFAAGLAILLLLASTAAPAAAKASSSNRKLMLQGSDDYYSYYSAGAGYGPAGTYYTPTTPTTDYTFPQTEPGGGAGGYGGCEDPDAALSTTNQYRAIHGAPALSWSDGLASEAQNLAQSLANSGCYLQHSGSPGESLYMYSYSGGVSLNCENAVQTWYSEESNYMYSYTPWSDNSLQATGHFTQLVWKSTSEVGCGAAAGNGGTCYVVACRYWPPGNTRGDEEYLMNVEPPQ</sequence>
<reference evidence="5 6" key="1">
    <citation type="journal article" date="2023" name="Commun. Biol.">
        <title>Reorganization of the ancestral sex-determining regions during the evolution of trioecy in Pleodorina starrii.</title>
        <authorList>
            <person name="Takahashi K."/>
            <person name="Suzuki S."/>
            <person name="Kawai-Toyooka H."/>
            <person name="Yamamoto K."/>
            <person name="Hamaji T."/>
            <person name="Ootsuki R."/>
            <person name="Yamaguchi H."/>
            <person name="Kawachi M."/>
            <person name="Higashiyama T."/>
            <person name="Nozaki H."/>
        </authorList>
    </citation>
    <scope>NUCLEOTIDE SEQUENCE [LARGE SCALE GENOMIC DNA]</scope>
    <source>
        <strain evidence="5 6">NIES-4479</strain>
    </source>
</reference>
<keyword evidence="3" id="KW-0812">Transmembrane</keyword>
<accession>A0A9W6F9Y4</accession>
<organism evidence="5 6">
    <name type="scientific">Pleodorina starrii</name>
    <dbReference type="NCBI Taxonomy" id="330485"/>
    <lineage>
        <taxon>Eukaryota</taxon>
        <taxon>Viridiplantae</taxon>
        <taxon>Chlorophyta</taxon>
        <taxon>core chlorophytes</taxon>
        <taxon>Chlorophyceae</taxon>
        <taxon>CS clade</taxon>
        <taxon>Chlamydomonadales</taxon>
        <taxon>Volvocaceae</taxon>
        <taxon>Pleodorina</taxon>
    </lineage>
</organism>
<dbReference type="PRINTS" id="PR00838">
    <property type="entry name" value="V5ALLERGEN"/>
</dbReference>
<keyword evidence="3" id="KW-0472">Membrane</keyword>
<dbReference type="CDD" id="cd05382">
    <property type="entry name" value="CAP_GAPR1-like"/>
    <property type="match status" value="1"/>
</dbReference>
<dbReference type="InterPro" id="IPR034113">
    <property type="entry name" value="SCP_GAPR1-like"/>
</dbReference>
<evidence type="ECO:0000256" key="2">
    <source>
        <dbReference type="ARBA" id="ARBA00023265"/>
    </source>
</evidence>
<dbReference type="SUPFAM" id="SSF55797">
    <property type="entry name" value="PR-1-like"/>
    <property type="match status" value="1"/>
</dbReference>
<gene>
    <name evidence="5" type="primary">PLEST004722</name>
    <name evidence="5" type="ORF">PLESTB_001813100</name>
</gene>
<dbReference type="InterPro" id="IPR018244">
    <property type="entry name" value="Allrgn_V5/Tpx1_CS"/>
</dbReference>
<comment type="function">
    <text evidence="1">Probably involved in the defense reaction of plants against pathogens.</text>
</comment>
<dbReference type="InterPro" id="IPR002413">
    <property type="entry name" value="V5_allergen-like"/>
</dbReference>
<dbReference type="PANTHER" id="PTHR10334">
    <property type="entry name" value="CYSTEINE-RICH SECRETORY PROTEIN-RELATED"/>
    <property type="match status" value="1"/>
</dbReference>
<dbReference type="InterPro" id="IPR001283">
    <property type="entry name" value="CRISP-related"/>
</dbReference>
<dbReference type="EMBL" id="BRXU01000054">
    <property type="protein sequence ID" value="GLC61872.1"/>
    <property type="molecule type" value="Genomic_DNA"/>
</dbReference>
<dbReference type="PRINTS" id="PR00837">
    <property type="entry name" value="V5TPXLIKE"/>
</dbReference>
<name>A0A9W6F9Y4_9CHLO</name>
<evidence type="ECO:0000256" key="3">
    <source>
        <dbReference type="SAM" id="Phobius"/>
    </source>
</evidence>
<dbReference type="AlphaFoldDB" id="A0A9W6F9Y4"/>
<keyword evidence="2" id="KW-0611">Plant defense</keyword>
<dbReference type="SMART" id="SM00198">
    <property type="entry name" value="SCP"/>
    <property type="match status" value="1"/>
</dbReference>
<dbReference type="InterPro" id="IPR014044">
    <property type="entry name" value="CAP_dom"/>
</dbReference>
<keyword evidence="6" id="KW-1185">Reference proteome</keyword>
<feature type="transmembrane region" description="Helical" evidence="3">
    <location>
        <begin position="34"/>
        <end position="51"/>
    </location>
</feature>